<feature type="domain" description="Reverse transcriptase" evidence="1">
    <location>
        <begin position="462"/>
        <end position="714"/>
    </location>
</feature>
<proteinExistence type="predicted"/>
<dbReference type="InterPro" id="IPR036691">
    <property type="entry name" value="Endo/exonu/phosph_ase_sf"/>
</dbReference>
<dbReference type="SUPFAM" id="SSF56219">
    <property type="entry name" value="DNase I-like"/>
    <property type="match status" value="1"/>
</dbReference>
<protein>
    <recommendedName>
        <fullName evidence="1">Reverse transcriptase domain-containing protein</fullName>
    </recommendedName>
</protein>
<dbReference type="Pfam" id="PF00078">
    <property type="entry name" value="RVT_1"/>
    <property type="match status" value="1"/>
</dbReference>
<evidence type="ECO:0000313" key="2">
    <source>
        <dbReference type="EMBL" id="JAT08333.1"/>
    </source>
</evidence>
<reference evidence="2" key="1">
    <citation type="submission" date="2015-11" db="EMBL/GenBank/DDBJ databases">
        <title>De novo transcriptome assembly of four potential Pierce s Disease insect vectors from Arizona vineyards.</title>
        <authorList>
            <person name="Tassone E.E."/>
        </authorList>
    </citation>
    <scope>NUCLEOTIDE SEQUENCE</scope>
</reference>
<dbReference type="PANTHER" id="PTHR33332">
    <property type="entry name" value="REVERSE TRANSCRIPTASE DOMAIN-CONTAINING PROTEIN"/>
    <property type="match status" value="1"/>
</dbReference>
<accession>A0A1B6KA64</accession>
<dbReference type="CDD" id="cd01650">
    <property type="entry name" value="RT_nLTR_like"/>
    <property type="match status" value="1"/>
</dbReference>
<dbReference type="GO" id="GO:0071897">
    <property type="term" value="P:DNA biosynthetic process"/>
    <property type="evidence" value="ECO:0007669"/>
    <property type="project" value="UniProtKB-ARBA"/>
</dbReference>
<dbReference type="PROSITE" id="PS50878">
    <property type="entry name" value="RT_POL"/>
    <property type="match status" value="1"/>
</dbReference>
<dbReference type="GO" id="GO:0003824">
    <property type="term" value="F:catalytic activity"/>
    <property type="evidence" value="ECO:0007669"/>
    <property type="project" value="InterPro"/>
</dbReference>
<dbReference type="InterPro" id="IPR043502">
    <property type="entry name" value="DNA/RNA_pol_sf"/>
</dbReference>
<evidence type="ECO:0000259" key="1">
    <source>
        <dbReference type="PROSITE" id="PS50878"/>
    </source>
</evidence>
<sequence>LLASNYKIVALTETNLQNSFSSSELFPDSYNVFRCDRNLEITGRQGGGGVLLAISVNLLCSRIDNFNDRIPGCECVCVKIPNKGSIVYVCVVYFRPKSPLGTYQTFYDIFLQLNLLPNSHVLVIGDFNLSIYGKEFCLYEGDNLCKELWMFLNIHNLSLKNDVRNFQNKTLDLILSNVDEVEVTRCEEQLVAEDPYHPALITSIVIAAPLSCRSGLIQSAGYSFSRANFLQIYQDIAIVDWSHLYSISNIDRAIDYFYNKIYSILNQSCPSKKMKQSKYPFWFTPSIIFNLKAKEKLRKRWKRFNCMHSYNLYKIQRTLVKNEINIAFRNYTASLENNINSDSSNFWNFIKSKKSVNNKILVMEYNGVRHDSGVAIAGAFADYFSSVYERYVTEPSVECAEEGPCLAGVSCLTLPRLSCRDVQDAIKKLKSKCTTGPDLLPQYLFKGCSDHLIRPLTFLFNLSLKSNIFPEKWKITKITPIFKSGQKSQIINYRPVAVLSVPAKIFEMVIHKFLFNHFQKYISVNQHGFVPGRSVNTNLLNFTSYVSSGLDSGTQTDALFLDLAKAFDKVDHSILLRKLHFYGVSSNLLHFFKSYIQNRKQFVLCSGFSSPTFNVQSGVPQGSNLGPCLFTILINDLAECIQSAEALLFADDLKMFKHIKGLEDTVSLQSDLDGIFNWTVKNKMSFNVSKCYLMTFTRAQEYTNNNYFLNGTLISRVNKIKDLGININNTLSFNPHIELCIASASKMMGFIFRQSVNFQNIETLIILYNSFVRSRLESGVIIWNPIHTTYKEAIERVQKKFLRFLFYKYFNVYTYAVPYDELLALFGFRSLDVRRTVMGLVFLYRLVRGGVGDAASLAALSFRVPTFHSRSKLLFSVPYCRTTAHASSPLHRLMRSYNLLMAGNNSNNHVDIFYDSPKMFKLNCLNGIIIQPVA</sequence>
<dbReference type="SUPFAM" id="SSF56672">
    <property type="entry name" value="DNA/RNA polymerases"/>
    <property type="match status" value="1"/>
</dbReference>
<dbReference type="InterPro" id="IPR000477">
    <property type="entry name" value="RT_dom"/>
</dbReference>
<organism evidence="2">
    <name type="scientific">Graphocephala atropunctata</name>
    <dbReference type="NCBI Taxonomy" id="36148"/>
    <lineage>
        <taxon>Eukaryota</taxon>
        <taxon>Metazoa</taxon>
        <taxon>Ecdysozoa</taxon>
        <taxon>Arthropoda</taxon>
        <taxon>Hexapoda</taxon>
        <taxon>Insecta</taxon>
        <taxon>Pterygota</taxon>
        <taxon>Neoptera</taxon>
        <taxon>Paraneoptera</taxon>
        <taxon>Hemiptera</taxon>
        <taxon>Auchenorrhyncha</taxon>
        <taxon>Membracoidea</taxon>
        <taxon>Cicadellidae</taxon>
        <taxon>Cicadellinae</taxon>
        <taxon>Cicadellini</taxon>
        <taxon>Graphocephala</taxon>
    </lineage>
</organism>
<gene>
    <name evidence="2" type="ORF">g.30403</name>
</gene>
<dbReference type="Gene3D" id="3.60.10.10">
    <property type="entry name" value="Endonuclease/exonuclease/phosphatase"/>
    <property type="match status" value="1"/>
</dbReference>
<dbReference type="EMBL" id="GEBQ01031644">
    <property type="protein sequence ID" value="JAT08333.1"/>
    <property type="molecule type" value="Transcribed_RNA"/>
</dbReference>
<dbReference type="InterPro" id="IPR005135">
    <property type="entry name" value="Endo/exonuclease/phosphatase"/>
</dbReference>
<dbReference type="AlphaFoldDB" id="A0A1B6KA64"/>
<dbReference type="Pfam" id="PF03372">
    <property type="entry name" value="Exo_endo_phos"/>
    <property type="match status" value="1"/>
</dbReference>
<name>A0A1B6KA64_9HEMI</name>
<feature type="non-terminal residue" evidence="2">
    <location>
        <position position="1"/>
    </location>
</feature>